<dbReference type="AlphaFoldDB" id="A0A1J7JII4"/>
<dbReference type="EMBL" id="KV875098">
    <property type="protein sequence ID" value="OIW29092.1"/>
    <property type="molecule type" value="Genomic_DNA"/>
</dbReference>
<dbReference type="InParanoid" id="A0A1J7JII4"/>
<name>A0A1J7JII4_9PEZI</name>
<accession>A0A1J7JII4</accession>
<evidence type="ECO:0000313" key="2">
    <source>
        <dbReference type="EMBL" id="OIW29092.1"/>
    </source>
</evidence>
<feature type="chain" id="PRO_5012634047" evidence="1">
    <location>
        <begin position="19"/>
        <end position="331"/>
    </location>
</feature>
<protein>
    <submittedName>
        <fullName evidence="2">Uncharacterized protein</fullName>
    </submittedName>
</protein>
<gene>
    <name evidence="2" type="ORF">CONLIGDRAFT_670791</name>
</gene>
<proteinExistence type="predicted"/>
<reference evidence="2 3" key="1">
    <citation type="submission" date="2016-10" db="EMBL/GenBank/DDBJ databases">
        <title>Draft genome sequence of Coniochaeta ligniaria NRRL30616, a lignocellulolytic fungus for bioabatement of inhibitors in plant biomass hydrolysates.</title>
        <authorList>
            <consortium name="DOE Joint Genome Institute"/>
            <person name="Jimenez D.J."/>
            <person name="Hector R.E."/>
            <person name="Riley R."/>
            <person name="Sun H."/>
            <person name="Grigoriev I.V."/>
            <person name="Van Elsas J.D."/>
            <person name="Nichols N.N."/>
        </authorList>
    </citation>
    <scope>NUCLEOTIDE SEQUENCE [LARGE SCALE GENOMIC DNA]</scope>
    <source>
        <strain evidence="2 3">NRRL 30616</strain>
    </source>
</reference>
<feature type="signal peptide" evidence="1">
    <location>
        <begin position="1"/>
        <end position="18"/>
    </location>
</feature>
<evidence type="ECO:0000313" key="3">
    <source>
        <dbReference type="Proteomes" id="UP000182658"/>
    </source>
</evidence>
<keyword evidence="1" id="KW-0732">Signal</keyword>
<evidence type="ECO:0000256" key="1">
    <source>
        <dbReference type="SAM" id="SignalP"/>
    </source>
</evidence>
<keyword evidence="3" id="KW-1185">Reference proteome</keyword>
<sequence length="331" mass="35666">MHIHQVITALSLPASLHAMVIAREQEVNHTMGLEKRDPCDGVNASPVLYHEYREADCPARFKFSSDGSCEGAKNPDNDCQAFCQVLTFTITGGASGRLLDAFSLGVSGGFSYVTAKAFSRAFTVKLDIGQCGYFTFVPVRRDICGTLSLYGTRVGWTGIPYCDTAVDRDPIQNIQNFCSGSAWNNPDGTADGETIFVRTDCANRAPLDMDQQDPVYQNPGVALDRGKLAAMIDAWQTNTCDVSYEFLFDKFEVRGKAWADNELGANGEGLEAKIRGCGALTGWKFQWTPDDPNFEWYASGKLPIGVKNCVGSAVTAAGGPSASRGDCNGAG</sequence>
<dbReference type="OrthoDB" id="1896086at2759"/>
<organism evidence="2 3">
    <name type="scientific">Coniochaeta ligniaria NRRL 30616</name>
    <dbReference type="NCBI Taxonomy" id="1408157"/>
    <lineage>
        <taxon>Eukaryota</taxon>
        <taxon>Fungi</taxon>
        <taxon>Dikarya</taxon>
        <taxon>Ascomycota</taxon>
        <taxon>Pezizomycotina</taxon>
        <taxon>Sordariomycetes</taxon>
        <taxon>Sordariomycetidae</taxon>
        <taxon>Coniochaetales</taxon>
        <taxon>Coniochaetaceae</taxon>
        <taxon>Coniochaeta</taxon>
    </lineage>
</organism>
<dbReference type="Proteomes" id="UP000182658">
    <property type="component" value="Unassembled WGS sequence"/>
</dbReference>